<evidence type="ECO:0000313" key="6">
    <source>
        <dbReference type="Proteomes" id="UP000664534"/>
    </source>
</evidence>
<comment type="caution">
    <text evidence="5">The sequence shown here is derived from an EMBL/GenBank/DDBJ whole genome shotgun (WGS) entry which is preliminary data.</text>
</comment>
<dbReference type="EMBL" id="CAJPDT010000010">
    <property type="protein sequence ID" value="CAF9912605.1"/>
    <property type="molecule type" value="Genomic_DNA"/>
</dbReference>
<feature type="compositionally biased region" description="Basic and acidic residues" evidence="2">
    <location>
        <begin position="66"/>
        <end position="78"/>
    </location>
</feature>
<feature type="transmembrane region" description="Helical" evidence="3">
    <location>
        <begin position="686"/>
        <end position="706"/>
    </location>
</feature>
<evidence type="ECO:0000256" key="2">
    <source>
        <dbReference type="SAM" id="MobiDB-lite"/>
    </source>
</evidence>
<dbReference type="Pfam" id="PF00735">
    <property type="entry name" value="Septin"/>
    <property type="match status" value="1"/>
</dbReference>
<keyword evidence="6" id="KW-1185">Reference proteome</keyword>
<dbReference type="PROSITE" id="PS00675">
    <property type="entry name" value="SIGMA54_INTERACT_1"/>
    <property type="match status" value="1"/>
</dbReference>
<feature type="region of interest" description="Disordered" evidence="2">
    <location>
        <begin position="150"/>
        <end position="223"/>
    </location>
</feature>
<dbReference type="PROSITE" id="PS51719">
    <property type="entry name" value="G_SEPTIN"/>
    <property type="match status" value="1"/>
</dbReference>
<keyword evidence="3" id="KW-0812">Transmembrane</keyword>
<organism evidence="5 6">
    <name type="scientific">Imshaugia aleurites</name>
    <dbReference type="NCBI Taxonomy" id="172621"/>
    <lineage>
        <taxon>Eukaryota</taxon>
        <taxon>Fungi</taxon>
        <taxon>Dikarya</taxon>
        <taxon>Ascomycota</taxon>
        <taxon>Pezizomycotina</taxon>
        <taxon>Lecanoromycetes</taxon>
        <taxon>OSLEUM clade</taxon>
        <taxon>Lecanoromycetidae</taxon>
        <taxon>Lecanorales</taxon>
        <taxon>Lecanorineae</taxon>
        <taxon>Parmeliaceae</taxon>
        <taxon>Imshaugia</taxon>
    </lineage>
</organism>
<dbReference type="InterPro" id="IPR025662">
    <property type="entry name" value="Sigma_54_int_dom_ATP-bd_1"/>
</dbReference>
<proteinExistence type="inferred from homology"/>
<keyword evidence="3" id="KW-0472">Membrane</keyword>
<keyword evidence="1" id="KW-0342">GTP-binding</keyword>
<gene>
    <name evidence="5" type="ORF">IMSHALPRED_000360</name>
</gene>
<sequence>MRPGAEVLGRRSRKDDAAGLTSIAGLAHNVPTSFRMANEDELENSSAKASGPGGDSTFGVRSLQDTIHEASPSKKTENDNEEINEDIGDGQEGRRRSTLRPRPKIPTRDSSRGSVEQAPVNTGDSSPYIPSQADLMAPSMSQSFASLSSHAPLSSIPSSPKSLSNRSFRPSDEDSMDEGGSQAVASSEDDDVEPHPQSSMHDSSPQLIMPSIKMPSRRPFTERGKSLGRLKVLIAGDSGVGKTSLIKSIVQTCEDIVHVDPLSPNLPSIDQLPSHKSKSKPSSVNARSTKKITEVYASTKPYPTWWSDIEETKVLRRRKSMGDTVLERNLCFVDTPGYSHGISRMESIDAILQYVEAQFSKPFADTIGSQGDFVSLLSGNGGFQVDVVLYMIAQDLKDEDIIFLQRLATLTNVIPLIAKADTLSGEEIEFLRRSTSQKLQHADIRPLSFDGEAAIASHPYTVCAAPSNDNDNMDASILMSSEYVQPLIPSELADLVHQVFDQDNVACMRHLAARKLVRAQSSKAVTIASPFPRPVSNPVHGRPLAPLTSTAYRPTTSQAMVSSTNVMSPYAQARIADHTQQEEKLAQIRLARWAGELQRSLQNERARYEAISRGERAVWLTEKIGECINDGSLVPVENSSLAARTERALEATKLELHRVSGHRGLLDPGDPLGLLRWNEVMKQKGWIAFQVVGSVGILGAIAVWVWRTWGSGEDGYTTTRNWGWLAGKA</sequence>
<feature type="compositionally biased region" description="Polar residues" evidence="2">
    <location>
        <begin position="119"/>
        <end position="129"/>
    </location>
</feature>
<dbReference type="GO" id="GO:0005525">
    <property type="term" value="F:GTP binding"/>
    <property type="evidence" value="ECO:0007669"/>
    <property type="project" value="UniProtKB-KW"/>
</dbReference>
<dbReference type="AlphaFoldDB" id="A0A8H3IE52"/>
<evidence type="ECO:0000313" key="5">
    <source>
        <dbReference type="EMBL" id="CAF9912605.1"/>
    </source>
</evidence>
<keyword evidence="1" id="KW-0547">Nucleotide-binding</keyword>
<accession>A0A8H3IE52</accession>
<dbReference type="Gene3D" id="3.40.50.300">
    <property type="entry name" value="P-loop containing nucleotide triphosphate hydrolases"/>
    <property type="match status" value="1"/>
</dbReference>
<feature type="region of interest" description="Disordered" evidence="2">
    <location>
        <begin position="1"/>
        <end position="133"/>
    </location>
</feature>
<evidence type="ECO:0000256" key="1">
    <source>
        <dbReference type="RuleBase" id="RU004560"/>
    </source>
</evidence>
<feature type="domain" description="Septin-type G" evidence="4">
    <location>
        <begin position="226"/>
        <end position="526"/>
    </location>
</feature>
<feature type="compositionally biased region" description="Basic residues" evidence="2">
    <location>
        <begin position="96"/>
        <end position="105"/>
    </location>
</feature>
<dbReference type="SUPFAM" id="SSF52540">
    <property type="entry name" value="P-loop containing nucleoside triphosphate hydrolases"/>
    <property type="match status" value="1"/>
</dbReference>
<feature type="region of interest" description="Disordered" evidence="2">
    <location>
        <begin position="267"/>
        <end position="287"/>
    </location>
</feature>
<dbReference type="InterPro" id="IPR030379">
    <property type="entry name" value="G_SEPTIN_dom"/>
</dbReference>
<feature type="compositionally biased region" description="Low complexity" evidence="2">
    <location>
        <begin position="150"/>
        <end position="164"/>
    </location>
</feature>
<name>A0A8H3IE52_9LECA</name>
<dbReference type="Proteomes" id="UP000664534">
    <property type="component" value="Unassembled WGS sequence"/>
</dbReference>
<comment type="similarity">
    <text evidence="1">Belongs to the TRAFAC class TrmE-Era-EngA-EngB-Septin-like GTPase superfamily. Septin GTPase family.</text>
</comment>
<dbReference type="OrthoDB" id="4150765at2759"/>
<feature type="compositionally biased region" description="Polar residues" evidence="2">
    <location>
        <begin position="196"/>
        <end position="206"/>
    </location>
</feature>
<evidence type="ECO:0000256" key="3">
    <source>
        <dbReference type="SAM" id="Phobius"/>
    </source>
</evidence>
<dbReference type="PANTHER" id="PTHR18884">
    <property type="entry name" value="SEPTIN"/>
    <property type="match status" value="1"/>
</dbReference>
<evidence type="ECO:0000259" key="4">
    <source>
        <dbReference type="PROSITE" id="PS51719"/>
    </source>
</evidence>
<protein>
    <recommendedName>
        <fullName evidence="4">Septin-type G domain-containing protein</fullName>
    </recommendedName>
</protein>
<feature type="compositionally biased region" description="Acidic residues" evidence="2">
    <location>
        <begin position="79"/>
        <end position="89"/>
    </location>
</feature>
<reference evidence="5" key="1">
    <citation type="submission" date="2021-03" db="EMBL/GenBank/DDBJ databases">
        <authorList>
            <person name="Tagirdzhanova G."/>
        </authorList>
    </citation>
    <scope>NUCLEOTIDE SEQUENCE</scope>
</reference>
<keyword evidence="3" id="KW-1133">Transmembrane helix</keyword>
<dbReference type="InterPro" id="IPR027417">
    <property type="entry name" value="P-loop_NTPase"/>
</dbReference>